<dbReference type="InterPro" id="IPR006015">
    <property type="entry name" value="Universal_stress_UspA"/>
</dbReference>
<dbReference type="Proteomes" id="UP000253977">
    <property type="component" value="Unassembled WGS sequence"/>
</dbReference>
<evidence type="ECO:0000313" key="4">
    <source>
        <dbReference type="Proteomes" id="UP000253977"/>
    </source>
</evidence>
<dbReference type="PRINTS" id="PR01438">
    <property type="entry name" value="UNVRSLSTRESS"/>
</dbReference>
<dbReference type="InterPro" id="IPR006016">
    <property type="entry name" value="UspA"/>
</dbReference>
<accession>A0A369TTP9</accession>
<name>A0A369TTP9_9RHOB</name>
<sequence>MFKTILVAADGSDHAAAAVAAAAEMAAQSDADLHLIHVPEVQVTAIAVGAAAVTIPVNEEETQDAAKEVLSAAEAQAGATGATVVSSEIRQGDPAEAILARAREVGADLLVLGRRGRGTLKGLLLGSVSQKLSALADSAVLTVK</sequence>
<dbReference type="RefSeq" id="WP_114510908.1">
    <property type="nucleotide sequence ID" value="NZ_QPMK01000006.1"/>
</dbReference>
<dbReference type="Pfam" id="PF00582">
    <property type="entry name" value="Usp"/>
    <property type="match status" value="1"/>
</dbReference>
<dbReference type="AlphaFoldDB" id="A0A369TTP9"/>
<evidence type="ECO:0000256" key="1">
    <source>
        <dbReference type="ARBA" id="ARBA00008791"/>
    </source>
</evidence>
<dbReference type="PANTHER" id="PTHR46268:SF6">
    <property type="entry name" value="UNIVERSAL STRESS PROTEIN UP12"/>
    <property type="match status" value="1"/>
</dbReference>
<organism evidence="3 4">
    <name type="scientific">Thalassococcus profundi</name>
    <dbReference type="NCBI Taxonomy" id="2282382"/>
    <lineage>
        <taxon>Bacteria</taxon>
        <taxon>Pseudomonadati</taxon>
        <taxon>Pseudomonadota</taxon>
        <taxon>Alphaproteobacteria</taxon>
        <taxon>Rhodobacterales</taxon>
        <taxon>Roseobacteraceae</taxon>
        <taxon>Thalassococcus</taxon>
    </lineage>
</organism>
<dbReference type="InterPro" id="IPR014729">
    <property type="entry name" value="Rossmann-like_a/b/a_fold"/>
</dbReference>
<dbReference type="SUPFAM" id="SSF52402">
    <property type="entry name" value="Adenine nucleotide alpha hydrolases-like"/>
    <property type="match status" value="1"/>
</dbReference>
<dbReference type="EMBL" id="QPMK01000006">
    <property type="protein sequence ID" value="RDD66336.1"/>
    <property type="molecule type" value="Genomic_DNA"/>
</dbReference>
<comment type="similarity">
    <text evidence="1">Belongs to the universal stress protein A family.</text>
</comment>
<evidence type="ECO:0000259" key="2">
    <source>
        <dbReference type="Pfam" id="PF00582"/>
    </source>
</evidence>
<evidence type="ECO:0000313" key="3">
    <source>
        <dbReference type="EMBL" id="RDD66336.1"/>
    </source>
</evidence>
<comment type="caution">
    <text evidence="3">The sequence shown here is derived from an EMBL/GenBank/DDBJ whole genome shotgun (WGS) entry which is preliminary data.</text>
</comment>
<reference evidence="3 4" key="1">
    <citation type="submission" date="2018-07" db="EMBL/GenBank/DDBJ databases">
        <title>Thalassococcus profundi sp. nov., a marine bacterium isolated from deep seawater of Okinawa Trough.</title>
        <authorList>
            <person name="Yu M."/>
        </authorList>
    </citation>
    <scope>NUCLEOTIDE SEQUENCE [LARGE SCALE GENOMIC DNA]</scope>
    <source>
        <strain evidence="3 4">WRAS1</strain>
    </source>
</reference>
<protein>
    <submittedName>
        <fullName evidence="3">Universal stress protein</fullName>
    </submittedName>
</protein>
<dbReference type="CDD" id="cd00293">
    <property type="entry name" value="USP-like"/>
    <property type="match status" value="1"/>
</dbReference>
<proteinExistence type="inferred from homology"/>
<dbReference type="PANTHER" id="PTHR46268">
    <property type="entry name" value="STRESS RESPONSE PROTEIN NHAX"/>
    <property type="match status" value="1"/>
</dbReference>
<keyword evidence="4" id="KW-1185">Reference proteome</keyword>
<gene>
    <name evidence="3" type="ORF">DU478_10495</name>
</gene>
<feature type="domain" description="UspA" evidence="2">
    <location>
        <begin position="1"/>
        <end position="144"/>
    </location>
</feature>
<dbReference type="Gene3D" id="3.40.50.620">
    <property type="entry name" value="HUPs"/>
    <property type="match status" value="1"/>
</dbReference>